<feature type="compositionally biased region" description="Polar residues" evidence="1">
    <location>
        <begin position="1"/>
        <end position="22"/>
    </location>
</feature>
<keyword evidence="2" id="KW-0812">Transmembrane</keyword>
<organism evidence="3 4">
    <name type="scientific">Colletotrichum nymphaeae SA-01</name>
    <dbReference type="NCBI Taxonomy" id="1460502"/>
    <lineage>
        <taxon>Eukaryota</taxon>
        <taxon>Fungi</taxon>
        <taxon>Dikarya</taxon>
        <taxon>Ascomycota</taxon>
        <taxon>Pezizomycotina</taxon>
        <taxon>Sordariomycetes</taxon>
        <taxon>Hypocreomycetidae</taxon>
        <taxon>Glomerellales</taxon>
        <taxon>Glomerellaceae</taxon>
        <taxon>Colletotrichum</taxon>
        <taxon>Colletotrichum acutatum species complex</taxon>
    </lineage>
</organism>
<comment type="caution">
    <text evidence="3">The sequence shown here is derived from an EMBL/GenBank/DDBJ whole genome shotgun (WGS) entry which is preliminary data.</text>
</comment>
<accession>A0A135S877</accession>
<sequence>MEDSVEQTTTTKIPNNHTNPSPKFQPVGSGKSGCLGLPVFSFPPFPPSRIQTDQGRPSCLGPSLARFEILTLSSTHPLTHSITHTHSYTKLIHFPPLPPSTYLNNLNVELIIQTLFSIGIWSGVRPHLPLLLRTFSAPILLVIYSVVRFLAVRL</sequence>
<protein>
    <submittedName>
        <fullName evidence="3">Uncharacterized protein</fullName>
    </submittedName>
</protein>
<evidence type="ECO:0000313" key="4">
    <source>
        <dbReference type="Proteomes" id="UP000070054"/>
    </source>
</evidence>
<evidence type="ECO:0000256" key="1">
    <source>
        <dbReference type="SAM" id="MobiDB-lite"/>
    </source>
</evidence>
<keyword evidence="2" id="KW-1133">Transmembrane helix</keyword>
<keyword evidence="4" id="KW-1185">Reference proteome</keyword>
<proteinExistence type="predicted"/>
<gene>
    <name evidence="3" type="ORF">CNYM01_09308</name>
</gene>
<dbReference type="AlphaFoldDB" id="A0A135S877"/>
<feature type="region of interest" description="Disordered" evidence="1">
    <location>
        <begin position="1"/>
        <end position="28"/>
    </location>
</feature>
<keyword evidence="2" id="KW-0472">Membrane</keyword>
<dbReference type="EMBL" id="JEMN01001591">
    <property type="protein sequence ID" value="KXH32122.1"/>
    <property type="molecule type" value="Genomic_DNA"/>
</dbReference>
<reference evidence="3 4" key="1">
    <citation type="submission" date="2014-02" db="EMBL/GenBank/DDBJ databases">
        <title>The genome sequence of Colletotrichum nymphaeae SA-01.</title>
        <authorList>
            <person name="Baroncelli R."/>
            <person name="Thon M.R."/>
        </authorList>
    </citation>
    <scope>NUCLEOTIDE SEQUENCE [LARGE SCALE GENOMIC DNA]</scope>
    <source>
        <strain evidence="3 4">SA-01</strain>
    </source>
</reference>
<dbReference type="Proteomes" id="UP000070054">
    <property type="component" value="Unassembled WGS sequence"/>
</dbReference>
<feature type="transmembrane region" description="Helical" evidence="2">
    <location>
        <begin position="130"/>
        <end position="151"/>
    </location>
</feature>
<evidence type="ECO:0000313" key="3">
    <source>
        <dbReference type="EMBL" id="KXH32122.1"/>
    </source>
</evidence>
<name>A0A135S877_9PEZI</name>
<evidence type="ECO:0000256" key="2">
    <source>
        <dbReference type="SAM" id="Phobius"/>
    </source>
</evidence>